<dbReference type="Proteomes" id="UP001054837">
    <property type="component" value="Unassembled WGS sequence"/>
</dbReference>
<proteinExistence type="predicted"/>
<evidence type="ECO:0008006" key="3">
    <source>
        <dbReference type="Google" id="ProtNLM"/>
    </source>
</evidence>
<evidence type="ECO:0000313" key="2">
    <source>
        <dbReference type="Proteomes" id="UP001054837"/>
    </source>
</evidence>
<sequence length="93" mass="10936">MDPLLSAAVMHLLLDSHRTLRLLFLKSGRNGSFAHPLVLGRQAFAPRNRKPFPQKVMGEVQQCLMCGSSDRLYTFRFFNKIKHWRLMRFFIQD</sequence>
<comment type="caution">
    <text evidence="1">The sequence shown here is derived from an EMBL/GenBank/DDBJ whole genome shotgun (WGS) entry which is preliminary data.</text>
</comment>
<keyword evidence="2" id="KW-1185">Reference proteome</keyword>
<protein>
    <recommendedName>
        <fullName evidence="3">Secreted protein</fullName>
    </recommendedName>
</protein>
<organism evidence="1 2">
    <name type="scientific">Caerostris darwini</name>
    <dbReference type="NCBI Taxonomy" id="1538125"/>
    <lineage>
        <taxon>Eukaryota</taxon>
        <taxon>Metazoa</taxon>
        <taxon>Ecdysozoa</taxon>
        <taxon>Arthropoda</taxon>
        <taxon>Chelicerata</taxon>
        <taxon>Arachnida</taxon>
        <taxon>Araneae</taxon>
        <taxon>Araneomorphae</taxon>
        <taxon>Entelegynae</taxon>
        <taxon>Araneoidea</taxon>
        <taxon>Araneidae</taxon>
        <taxon>Caerostris</taxon>
    </lineage>
</organism>
<evidence type="ECO:0000313" key="1">
    <source>
        <dbReference type="EMBL" id="GIX87029.1"/>
    </source>
</evidence>
<accession>A0AAV4NTU6</accession>
<gene>
    <name evidence="1" type="ORF">CDAR_486481</name>
</gene>
<dbReference type="EMBL" id="BPLQ01001955">
    <property type="protein sequence ID" value="GIX87029.1"/>
    <property type="molecule type" value="Genomic_DNA"/>
</dbReference>
<name>A0AAV4NTU6_9ARAC</name>
<reference evidence="1 2" key="1">
    <citation type="submission" date="2021-06" db="EMBL/GenBank/DDBJ databases">
        <title>Caerostris darwini draft genome.</title>
        <authorList>
            <person name="Kono N."/>
            <person name="Arakawa K."/>
        </authorList>
    </citation>
    <scope>NUCLEOTIDE SEQUENCE [LARGE SCALE GENOMIC DNA]</scope>
</reference>
<dbReference type="AlphaFoldDB" id="A0AAV4NTU6"/>